<name>A0A517PL31_9PLAN</name>
<sequence>MPAPEEPAENDRNDPIQAAIHAALRERFRSFLNDDARYRKFITACNDLYSKDRELRYWQQPVWDLFIKEYPEYASLDAPAIRNAFHVCHVHLIPLKQVEVPIYKGVWDISYIDEAERARSENAPYSPGILRGQRVLGQSYPHYILVLRRMPCLVESVSGLIRQSNERNEELCRLPAVIKKTPQPESSP</sequence>
<evidence type="ECO:0000313" key="2">
    <source>
        <dbReference type="Proteomes" id="UP000320421"/>
    </source>
</evidence>
<dbReference type="Proteomes" id="UP000320421">
    <property type="component" value="Chromosome"/>
</dbReference>
<accession>A0A517PL31</accession>
<keyword evidence="2" id="KW-1185">Reference proteome</keyword>
<dbReference type="AlphaFoldDB" id="A0A517PL31"/>
<gene>
    <name evidence="1" type="ORF">HG66A1_18650</name>
</gene>
<dbReference type="OrthoDB" id="4404538at2"/>
<dbReference type="EMBL" id="CP036266">
    <property type="protein sequence ID" value="QDT20080.1"/>
    <property type="molecule type" value="Genomic_DNA"/>
</dbReference>
<organism evidence="1 2">
    <name type="scientific">Gimesia chilikensis</name>
    <dbReference type="NCBI Taxonomy" id="2605989"/>
    <lineage>
        <taxon>Bacteria</taxon>
        <taxon>Pseudomonadati</taxon>
        <taxon>Planctomycetota</taxon>
        <taxon>Planctomycetia</taxon>
        <taxon>Planctomycetales</taxon>
        <taxon>Planctomycetaceae</taxon>
        <taxon>Gimesia</taxon>
    </lineage>
</organism>
<protein>
    <submittedName>
        <fullName evidence="1">Uncharacterized protein</fullName>
    </submittedName>
</protein>
<proteinExistence type="predicted"/>
<reference evidence="1 2" key="1">
    <citation type="submission" date="2019-02" db="EMBL/GenBank/DDBJ databases">
        <title>Deep-cultivation of Planctomycetes and their phenomic and genomic characterization uncovers novel biology.</title>
        <authorList>
            <person name="Wiegand S."/>
            <person name="Jogler M."/>
            <person name="Boedeker C."/>
            <person name="Pinto D."/>
            <person name="Vollmers J."/>
            <person name="Rivas-Marin E."/>
            <person name="Kohn T."/>
            <person name="Peeters S.H."/>
            <person name="Heuer A."/>
            <person name="Rast P."/>
            <person name="Oberbeckmann S."/>
            <person name="Bunk B."/>
            <person name="Jeske O."/>
            <person name="Meyerdierks A."/>
            <person name="Storesund J.E."/>
            <person name="Kallscheuer N."/>
            <person name="Luecker S."/>
            <person name="Lage O.M."/>
            <person name="Pohl T."/>
            <person name="Merkel B.J."/>
            <person name="Hornburger P."/>
            <person name="Mueller R.-W."/>
            <person name="Bruemmer F."/>
            <person name="Labrenz M."/>
            <person name="Spormann A.M."/>
            <person name="Op den Camp H."/>
            <person name="Overmann J."/>
            <person name="Amann R."/>
            <person name="Jetten M.S.M."/>
            <person name="Mascher T."/>
            <person name="Medema M.H."/>
            <person name="Devos D.P."/>
            <person name="Kaster A.-K."/>
            <person name="Ovreas L."/>
            <person name="Rohde M."/>
            <person name="Galperin M.Y."/>
            <person name="Jogler C."/>
        </authorList>
    </citation>
    <scope>NUCLEOTIDE SEQUENCE [LARGE SCALE GENOMIC DNA]</scope>
    <source>
        <strain evidence="1 2">HG66A1</strain>
    </source>
</reference>
<dbReference type="RefSeq" id="WP_145182375.1">
    <property type="nucleotide sequence ID" value="NZ_CP036266.1"/>
</dbReference>
<evidence type="ECO:0000313" key="1">
    <source>
        <dbReference type="EMBL" id="QDT20080.1"/>
    </source>
</evidence>